<keyword evidence="1" id="KW-0812">Transmembrane</keyword>
<dbReference type="RefSeq" id="WP_099390938.1">
    <property type="nucleotide sequence ID" value="NZ_PEBM01000085.1"/>
</dbReference>
<feature type="transmembrane region" description="Helical" evidence="1">
    <location>
        <begin position="206"/>
        <end position="226"/>
    </location>
</feature>
<sequence length="281" mass="32889">MNILYNNAHFTNFITYLLPLLAFLFQLKDLFKEKEKQQVAVQRLTTLNKINVSDIKTNNGIIAINTSQATQTSKQITEAYNNDYTQRHDYSLRRTQSVFLFYYIILWLPFLITIYQIFQITSFNTTQLVTIIATNSETYLNLLLTINRQTLICIGLFLMVTAIKRLITYSLYHSPYHMILAIICSIVGSTYWYFSNKLSLNHSLNTIALNPMLSIILGIIITILLYRMLYQPVFYRVLMIFHELNTDKTNACEKEIRNINIIKNSFILAPLVLIYLIHHFL</sequence>
<feature type="transmembrane region" description="Helical" evidence="1">
    <location>
        <begin position="261"/>
        <end position="280"/>
    </location>
</feature>
<feature type="transmembrane region" description="Helical" evidence="1">
    <location>
        <begin position="175"/>
        <end position="194"/>
    </location>
</feature>
<protein>
    <submittedName>
        <fullName evidence="2">Uncharacterized protein</fullName>
    </submittedName>
</protein>
<evidence type="ECO:0000256" key="1">
    <source>
        <dbReference type="SAM" id="Phobius"/>
    </source>
</evidence>
<reference evidence="2 3" key="1">
    <citation type="submission" date="2017-10" db="EMBL/GenBank/DDBJ databases">
        <title>Whole-genome sequence of three Streptococcus macedonicus strains isolated from Italian cheeses of the Veneto region.</title>
        <authorList>
            <person name="Treu L."/>
            <person name="De Diego-Diaz B."/>
            <person name="Papadimitriou K."/>
            <person name="Tsakalidou E."/>
            <person name="Corich V."/>
            <person name="Giacomini A."/>
        </authorList>
    </citation>
    <scope>NUCLEOTIDE SEQUENCE [LARGE SCALE GENOMIC DNA]</scope>
    <source>
        <strain evidence="2 3">27MV</strain>
    </source>
</reference>
<name>A0A2G3NNY9_STRMC</name>
<feature type="transmembrane region" description="Helical" evidence="1">
    <location>
        <begin position="100"/>
        <end position="118"/>
    </location>
</feature>
<feature type="transmembrane region" description="Helical" evidence="1">
    <location>
        <begin position="138"/>
        <end position="163"/>
    </location>
</feature>
<dbReference type="AlphaFoldDB" id="A0A2G3NNY9"/>
<organism evidence="2 3">
    <name type="scientific">Streptococcus macedonicus</name>
    <name type="common">Streptococcus gallolyticus macedonicus</name>
    <dbReference type="NCBI Taxonomy" id="59310"/>
    <lineage>
        <taxon>Bacteria</taxon>
        <taxon>Bacillati</taxon>
        <taxon>Bacillota</taxon>
        <taxon>Bacilli</taxon>
        <taxon>Lactobacillales</taxon>
        <taxon>Streptococcaceae</taxon>
        <taxon>Streptococcus</taxon>
    </lineage>
</organism>
<keyword evidence="1" id="KW-1133">Transmembrane helix</keyword>
<evidence type="ECO:0000313" key="3">
    <source>
        <dbReference type="Proteomes" id="UP000222913"/>
    </source>
</evidence>
<keyword evidence="1" id="KW-0472">Membrane</keyword>
<dbReference type="EMBL" id="PEBM01000085">
    <property type="protein sequence ID" value="PHV55243.1"/>
    <property type="molecule type" value="Genomic_DNA"/>
</dbReference>
<feature type="transmembrane region" description="Helical" evidence="1">
    <location>
        <begin position="6"/>
        <end position="27"/>
    </location>
</feature>
<accession>A0A2G3NNY9</accession>
<gene>
    <name evidence="2" type="ORF">CS010_11550</name>
</gene>
<proteinExistence type="predicted"/>
<comment type="caution">
    <text evidence="2">The sequence shown here is derived from an EMBL/GenBank/DDBJ whole genome shotgun (WGS) entry which is preliminary data.</text>
</comment>
<evidence type="ECO:0000313" key="2">
    <source>
        <dbReference type="EMBL" id="PHV55243.1"/>
    </source>
</evidence>
<dbReference type="Proteomes" id="UP000222913">
    <property type="component" value="Unassembled WGS sequence"/>
</dbReference>